<name>W9CKR1_SCLBF</name>
<evidence type="ECO:0000313" key="3">
    <source>
        <dbReference type="EMBL" id="ESZ96593.1"/>
    </source>
</evidence>
<dbReference type="InterPro" id="IPR057683">
    <property type="entry name" value="DUF7923"/>
</dbReference>
<dbReference type="AlphaFoldDB" id="W9CKR1"/>
<reference evidence="3 4" key="1">
    <citation type="journal article" date="2014" name="Genome Announc.">
        <title>Draft genome sequence of Sclerotinia borealis, a psychrophilic plant pathogenic fungus.</title>
        <authorList>
            <person name="Mardanov A.V."/>
            <person name="Beletsky A.V."/>
            <person name="Kadnikov V.V."/>
            <person name="Ignatov A.N."/>
            <person name="Ravin N.V."/>
        </authorList>
    </citation>
    <scope>NUCLEOTIDE SEQUENCE [LARGE SCALE GENOMIC DNA]</scope>
    <source>
        <strain evidence="4">F-4157</strain>
    </source>
</reference>
<dbReference type="PANTHER" id="PTHR37543:SF1">
    <property type="entry name" value="CCCH ZINC FINGER DNA BINDING PROTEIN (AFU_ORTHOLOGUE AFUA_5G12760)"/>
    <property type="match status" value="1"/>
</dbReference>
<dbReference type="Pfam" id="PF25543">
    <property type="entry name" value="zf-CCCH_tandem"/>
    <property type="match status" value="1"/>
</dbReference>
<dbReference type="Proteomes" id="UP000019487">
    <property type="component" value="Unassembled WGS sequence"/>
</dbReference>
<protein>
    <recommendedName>
        <fullName evidence="2">C3H1-type domain-containing protein</fullName>
    </recommendedName>
</protein>
<evidence type="ECO:0000313" key="4">
    <source>
        <dbReference type="Proteomes" id="UP000019487"/>
    </source>
</evidence>
<gene>
    <name evidence="3" type="ORF">SBOR_3015</name>
</gene>
<organism evidence="3 4">
    <name type="scientific">Sclerotinia borealis (strain F-4128)</name>
    <dbReference type="NCBI Taxonomy" id="1432307"/>
    <lineage>
        <taxon>Eukaryota</taxon>
        <taxon>Fungi</taxon>
        <taxon>Dikarya</taxon>
        <taxon>Ascomycota</taxon>
        <taxon>Pezizomycotina</taxon>
        <taxon>Leotiomycetes</taxon>
        <taxon>Helotiales</taxon>
        <taxon>Sclerotiniaceae</taxon>
        <taxon>Sclerotinia</taxon>
    </lineage>
</organism>
<dbReference type="PANTHER" id="PTHR37543">
    <property type="entry name" value="CCCH ZINC FINGER DNA BINDING PROTEIN (AFU_ORTHOLOGUE AFUA_5G12760)"/>
    <property type="match status" value="1"/>
</dbReference>
<dbReference type="InterPro" id="IPR000571">
    <property type="entry name" value="Znf_CCCH"/>
</dbReference>
<dbReference type="STRING" id="1432307.W9CKR1"/>
<evidence type="ECO:0000256" key="1">
    <source>
        <dbReference type="PROSITE-ProRule" id="PRU00723"/>
    </source>
</evidence>
<dbReference type="Pfam" id="PF25540">
    <property type="entry name" value="DUF7923"/>
    <property type="match status" value="1"/>
</dbReference>
<dbReference type="InterPro" id="IPR057654">
    <property type="entry name" value="Znf-CCCH_tandem"/>
</dbReference>
<dbReference type="PROSITE" id="PS50103">
    <property type="entry name" value="ZF_C3H1"/>
    <property type="match status" value="1"/>
</dbReference>
<feature type="domain" description="C3H1-type" evidence="2">
    <location>
        <begin position="341"/>
        <end position="368"/>
    </location>
</feature>
<sequence>MVSLEVYQEQFHKLKEIEDGKDGLIEKLFLRIKEVENSLTETKLHLEREQDTAKLYQSKFSDLQMHIGRIEERIDANGFVSVLIDGDCMTFCDDLIKCSQQGGLEAVHRLRTQASEYISKELGLPSQTSIRVRIYVNKKGLASAYCYNGILDSADDLDMFVRGFNMGHTMCDFVDAGDGKECADSKLKECFSRDMVDVQCRVIIFGGSADNGYARLLQPYVGDHAKSSRIILLEGPPFAKELAVLKDKFLVMHLPGLFRNTKLPARRVSFSKTPPLVSNPNIPSYTATIASSVDTDTIGAEEACEHFVSVPASMSSTVLRNSKGQRLDAVISPPRSLVNMMRNMKHCNMFHILGECPYDQCSFLHGARLDKKGIEARRFISRYAPCSSKLKCQDERCLLGHQCPEKMCAKTGKGCRFTKEMHNVDRS</sequence>
<dbReference type="OrthoDB" id="3512845at2759"/>
<accession>W9CKR1</accession>
<keyword evidence="4" id="KW-1185">Reference proteome</keyword>
<keyword evidence="1" id="KW-0862">Zinc</keyword>
<dbReference type="HOGENOM" id="CLU_031811_0_0_1"/>
<comment type="caution">
    <text evidence="3">The sequence shown here is derived from an EMBL/GenBank/DDBJ whole genome shotgun (WGS) entry which is preliminary data.</text>
</comment>
<feature type="zinc finger region" description="C3H1-type" evidence="1">
    <location>
        <begin position="341"/>
        <end position="368"/>
    </location>
</feature>
<proteinExistence type="predicted"/>
<dbReference type="EMBL" id="AYSA01000132">
    <property type="protein sequence ID" value="ESZ96593.1"/>
    <property type="molecule type" value="Genomic_DNA"/>
</dbReference>
<keyword evidence="1" id="KW-0863">Zinc-finger</keyword>
<evidence type="ECO:0000259" key="2">
    <source>
        <dbReference type="PROSITE" id="PS50103"/>
    </source>
</evidence>
<keyword evidence="1" id="KW-0479">Metal-binding</keyword>
<dbReference type="GO" id="GO:0008270">
    <property type="term" value="F:zinc ion binding"/>
    <property type="evidence" value="ECO:0007669"/>
    <property type="project" value="UniProtKB-KW"/>
</dbReference>